<evidence type="ECO:0000256" key="2">
    <source>
        <dbReference type="ARBA" id="ARBA00022737"/>
    </source>
</evidence>
<sequence>MICILVYTITIPWIRSKSLRHTQTVLGALLFIQPFPFLIIKLRDWEKGWMCTQIFEGHSHYVMQVTFNSKDPNTFASASLDRTIKIWNLRSPGPNFALDAHLKGVNCVDYFTGGDKPCLITGPEDHTAKTSF</sequence>
<name>A0AAF0WJS9_DAUCS</name>
<dbReference type="PANTHER" id="PTHR19876">
    <property type="entry name" value="COATOMER"/>
    <property type="match status" value="1"/>
</dbReference>
<reference evidence="4" key="1">
    <citation type="journal article" date="2016" name="Nat. Genet.">
        <title>A high-quality carrot genome assembly provides new insights into carotenoid accumulation and asterid genome evolution.</title>
        <authorList>
            <person name="Iorizzo M."/>
            <person name="Ellison S."/>
            <person name="Senalik D."/>
            <person name="Zeng P."/>
            <person name="Satapoomin P."/>
            <person name="Huang J."/>
            <person name="Bowman M."/>
            <person name="Iovene M."/>
            <person name="Sanseverino W."/>
            <person name="Cavagnaro P."/>
            <person name="Yildiz M."/>
            <person name="Macko-Podgorni A."/>
            <person name="Moranska E."/>
            <person name="Grzebelus E."/>
            <person name="Grzebelus D."/>
            <person name="Ashrafi H."/>
            <person name="Zheng Z."/>
            <person name="Cheng S."/>
            <person name="Spooner D."/>
            <person name="Van Deynze A."/>
            <person name="Simon P."/>
        </authorList>
    </citation>
    <scope>NUCLEOTIDE SEQUENCE</scope>
    <source>
        <tissue evidence="4">Leaf</tissue>
    </source>
</reference>
<dbReference type="InterPro" id="IPR001680">
    <property type="entry name" value="WD40_rpt"/>
</dbReference>
<evidence type="ECO:0008006" key="6">
    <source>
        <dbReference type="Google" id="ProtNLM"/>
    </source>
</evidence>
<keyword evidence="5" id="KW-1185">Reference proteome</keyword>
<keyword evidence="2" id="KW-0677">Repeat</keyword>
<proteinExistence type="predicted"/>
<dbReference type="GO" id="GO:0006890">
    <property type="term" value="P:retrograde vesicle-mediated transport, Golgi to endoplasmic reticulum"/>
    <property type="evidence" value="ECO:0007669"/>
    <property type="project" value="TreeGrafter"/>
</dbReference>
<gene>
    <name evidence="4" type="ORF">DCAR_0209643</name>
</gene>
<evidence type="ECO:0000313" key="5">
    <source>
        <dbReference type="Proteomes" id="UP000077755"/>
    </source>
</evidence>
<keyword evidence="1 3" id="KW-0853">WD repeat</keyword>
<evidence type="ECO:0000256" key="3">
    <source>
        <dbReference type="PROSITE-ProRule" id="PRU00221"/>
    </source>
</evidence>
<dbReference type="Proteomes" id="UP000077755">
    <property type="component" value="Chromosome 2"/>
</dbReference>
<dbReference type="GO" id="GO:0006891">
    <property type="term" value="P:intra-Golgi vesicle-mediated transport"/>
    <property type="evidence" value="ECO:0007669"/>
    <property type="project" value="TreeGrafter"/>
</dbReference>
<organism evidence="4 5">
    <name type="scientific">Daucus carota subsp. sativus</name>
    <name type="common">Carrot</name>
    <dbReference type="NCBI Taxonomy" id="79200"/>
    <lineage>
        <taxon>Eukaryota</taxon>
        <taxon>Viridiplantae</taxon>
        <taxon>Streptophyta</taxon>
        <taxon>Embryophyta</taxon>
        <taxon>Tracheophyta</taxon>
        <taxon>Spermatophyta</taxon>
        <taxon>Magnoliopsida</taxon>
        <taxon>eudicotyledons</taxon>
        <taxon>Gunneridae</taxon>
        <taxon>Pentapetalae</taxon>
        <taxon>asterids</taxon>
        <taxon>campanulids</taxon>
        <taxon>Apiales</taxon>
        <taxon>Apiaceae</taxon>
        <taxon>Apioideae</taxon>
        <taxon>Scandiceae</taxon>
        <taxon>Daucinae</taxon>
        <taxon>Daucus</taxon>
        <taxon>Daucus sect. Daucus</taxon>
    </lineage>
</organism>
<dbReference type="GO" id="GO:0006888">
    <property type="term" value="P:endoplasmic reticulum to Golgi vesicle-mediated transport"/>
    <property type="evidence" value="ECO:0007669"/>
    <property type="project" value="TreeGrafter"/>
</dbReference>
<dbReference type="SUPFAM" id="SSF50978">
    <property type="entry name" value="WD40 repeat-like"/>
    <property type="match status" value="1"/>
</dbReference>
<evidence type="ECO:0000313" key="4">
    <source>
        <dbReference type="EMBL" id="WOG90399.1"/>
    </source>
</evidence>
<dbReference type="EMBL" id="CP093344">
    <property type="protein sequence ID" value="WOG90399.1"/>
    <property type="molecule type" value="Genomic_DNA"/>
</dbReference>
<dbReference type="InterPro" id="IPR050844">
    <property type="entry name" value="Coatomer_complex_subunit"/>
</dbReference>
<dbReference type="InterPro" id="IPR015943">
    <property type="entry name" value="WD40/YVTN_repeat-like_dom_sf"/>
</dbReference>
<feature type="repeat" description="WD" evidence="3">
    <location>
        <begin position="55"/>
        <end position="91"/>
    </location>
</feature>
<dbReference type="Gene3D" id="2.130.10.10">
    <property type="entry name" value="YVTN repeat-like/Quinoprotein amine dehydrogenase"/>
    <property type="match status" value="1"/>
</dbReference>
<dbReference type="PROSITE" id="PS50082">
    <property type="entry name" value="WD_REPEATS_2"/>
    <property type="match status" value="1"/>
</dbReference>
<dbReference type="SMART" id="SM00320">
    <property type="entry name" value="WD40"/>
    <property type="match status" value="2"/>
</dbReference>
<reference evidence="4" key="2">
    <citation type="submission" date="2022-03" db="EMBL/GenBank/DDBJ databases">
        <title>Draft title - Genomic analysis of global carrot germplasm unveils the trajectory of domestication and the origin of high carotenoid orange carrot.</title>
        <authorList>
            <person name="Iorizzo M."/>
            <person name="Ellison S."/>
            <person name="Senalik D."/>
            <person name="Macko-Podgorni A."/>
            <person name="Grzebelus D."/>
            <person name="Bostan H."/>
            <person name="Rolling W."/>
            <person name="Curaba J."/>
            <person name="Simon P."/>
        </authorList>
    </citation>
    <scope>NUCLEOTIDE SEQUENCE</scope>
    <source>
        <tissue evidence="4">Leaf</tissue>
    </source>
</reference>
<dbReference type="GO" id="GO:0006886">
    <property type="term" value="P:intracellular protein transport"/>
    <property type="evidence" value="ECO:0007669"/>
    <property type="project" value="TreeGrafter"/>
</dbReference>
<evidence type="ECO:0000256" key="1">
    <source>
        <dbReference type="ARBA" id="ARBA00022574"/>
    </source>
</evidence>
<accession>A0AAF0WJS9</accession>
<dbReference type="AlphaFoldDB" id="A0AAF0WJS9"/>
<dbReference type="PANTHER" id="PTHR19876:SF2">
    <property type="entry name" value="COATOMER SUBUNIT BETA"/>
    <property type="match status" value="1"/>
</dbReference>
<dbReference type="InterPro" id="IPR036322">
    <property type="entry name" value="WD40_repeat_dom_sf"/>
</dbReference>
<dbReference type="PROSITE" id="PS50294">
    <property type="entry name" value="WD_REPEATS_REGION"/>
    <property type="match status" value="1"/>
</dbReference>
<dbReference type="GO" id="GO:0030126">
    <property type="term" value="C:COPI vesicle coat"/>
    <property type="evidence" value="ECO:0007669"/>
    <property type="project" value="TreeGrafter"/>
</dbReference>
<dbReference type="Pfam" id="PF00400">
    <property type="entry name" value="WD40"/>
    <property type="match status" value="1"/>
</dbReference>
<protein>
    <recommendedName>
        <fullName evidence="6">Coatomer WD associated region domain-containing protein</fullName>
    </recommendedName>
</protein>